<dbReference type="InterPro" id="IPR001647">
    <property type="entry name" value="HTH_TetR"/>
</dbReference>
<feature type="DNA-binding region" description="H-T-H motif" evidence="4">
    <location>
        <begin position="39"/>
        <end position="58"/>
    </location>
</feature>
<name>A0A841EFL0_9ACTN</name>
<sequence length="227" mass="24054">MADTGEEQAPRRSGRPETRERIVAAADRSMRELGLANATTKRIARSAGVSEAALYKHFAGKTDLFLEVLRSRFPAFVDVLAALPDRAGRGTVAGNLTDLVGKAVPFYRHGVPMLGSLFADPELLQRHREDLGRTGAGPMNANRLLAAYITEEQRLGRVPPDTAPDAVAALLLGACFQRAFFEAFLDGRDADGDGDGGGPDGLPPVERFAQDLVAGLVSIGAGAAFPD</sequence>
<dbReference type="InterPro" id="IPR009057">
    <property type="entry name" value="Homeodomain-like_sf"/>
</dbReference>
<dbReference type="GO" id="GO:0000976">
    <property type="term" value="F:transcription cis-regulatory region binding"/>
    <property type="evidence" value="ECO:0007669"/>
    <property type="project" value="TreeGrafter"/>
</dbReference>
<proteinExistence type="predicted"/>
<evidence type="ECO:0000256" key="2">
    <source>
        <dbReference type="ARBA" id="ARBA00023125"/>
    </source>
</evidence>
<evidence type="ECO:0000259" key="5">
    <source>
        <dbReference type="PROSITE" id="PS50977"/>
    </source>
</evidence>
<dbReference type="Proteomes" id="UP000578077">
    <property type="component" value="Unassembled WGS sequence"/>
</dbReference>
<dbReference type="PANTHER" id="PTHR30055">
    <property type="entry name" value="HTH-TYPE TRANSCRIPTIONAL REGULATOR RUTR"/>
    <property type="match status" value="1"/>
</dbReference>
<gene>
    <name evidence="6" type="ORF">HNR25_001952</name>
</gene>
<evidence type="ECO:0000256" key="1">
    <source>
        <dbReference type="ARBA" id="ARBA00023015"/>
    </source>
</evidence>
<dbReference type="GO" id="GO:0003700">
    <property type="term" value="F:DNA-binding transcription factor activity"/>
    <property type="evidence" value="ECO:0007669"/>
    <property type="project" value="TreeGrafter"/>
</dbReference>
<dbReference type="Pfam" id="PF00440">
    <property type="entry name" value="TetR_N"/>
    <property type="match status" value="1"/>
</dbReference>
<feature type="domain" description="HTH tetR-type" evidence="5">
    <location>
        <begin position="16"/>
        <end position="76"/>
    </location>
</feature>
<dbReference type="EMBL" id="JACHLY010000001">
    <property type="protein sequence ID" value="MBB5998201.1"/>
    <property type="molecule type" value="Genomic_DNA"/>
</dbReference>
<dbReference type="RefSeq" id="WP_312862443.1">
    <property type="nucleotide sequence ID" value="NZ_BAABKT010000019.1"/>
</dbReference>
<dbReference type="SUPFAM" id="SSF46689">
    <property type="entry name" value="Homeodomain-like"/>
    <property type="match status" value="1"/>
</dbReference>
<organism evidence="6 7">
    <name type="scientific">Streptomonospora salina</name>
    <dbReference type="NCBI Taxonomy" id="104205"/>
    <lineage>
        <taxon>Bacteria</taxon>
        <taxon>Bacillati</taxon>
        <taxon>Actinomycetota</taxon>
        <taxon>Actinomycetes</taxon>
        <taxon>Streptosporangiales</taxon>
        <taxon>Nocardiopsidaceae</taxon>
        <taxon>Streptomonospora</taxon>
    </lineage>
</organism>
<keyword evidence="1" id="KW-0805">Transcription regulation</keyword>
<evidence type="ECO:0000256" key="4">
    <source>
        <dbReference type="PROSITE-ProRule" id="PRU00335"/>
    </source>
</evidence>
<reference evidence="6 7" key="1">
    <citation type="submission" date="2020-08" db="EMBL/GenBank/DDBJ databases">
        <title>Sequencing the genomes of 1000 actinobacteria strains.</title>
        <authorList>
            <person name="Klenk H.-P."/>
        </authorList>
    </citation>
    <scope>NUCLEOTIDE SEQUENCE [LARGE SCALE GENOMIC DNA]</scope>
    <source>
        <strain evidence="6 7">DSM 44593</strain>
    </source>
</reference>
<evidence type="ECO:0000313" key="7">
    <source>
        <dbReference type="Proteomes" id="UP000578077"/>
    </source>
</evidence>
<dbReference type="InterPro" id="IPR023772">
    <property type="entry name" value="DNA-bd_HTH_TetR-type_CS"/>
</dbReference>
<dbReference type="PROSITE" id="PS01081">
    <property type="entry name" value="HTH_TETR_1"/>
    <property type="match status" value="1"/>
</dbReference>
<dbReference type="PRINTS" id="PR00455">
    <property type="entry name" value="HTHTETR"/>
</dbReference>
<dbReference type="PROSITE" id="PS50977">
    <property type="entry name" value="HTH_TETR_2"/>
    <property type="match status" value="1"/>
</dbReference>
<dbReference type="InterPro" id="IPR050109">
    <property type="entry name" value="HTH-type_TetR-like_transc_reg"/>
</dbReference>
<keyword evidence="2 4" id="KW-0238">DNA-binding</keyword>
<protein>
    <submittedName>
        <fullName evidence="6">AcrR family transcriptional regulator</fullName>
    </submittedName>
</protein>
<dbReference type="PANTHER" id="PTHR30055:SF238">
    <property type="entry name" value="MYCOFACTOCIN BIOSYNTHESIS TRANSCRIPTIONAL REGULATOR MFTR-RELATED"/>
    <property type="match status" value="1"/>
</dbReference>
<accession>A0A841EFL0</accession>
<keyword evidence="3" id="KW-0804">Transcription</keyword>
<evidence type="ECO:0000256" key="3">
    <source>
        <dbReference type="ARBA" id="ARBA00023163"/>
    </source>
</evidence>
<comment type="caution">
    <text evidence="6">The sequence shown here is derived from an EMBL/GenBank/DDBJ whole genome shotgun (WGS) entry which is preliminary data.</text>
</comment>
<dbReference type="AlphaFoldDB" id="A0A841EFL0"/>
<evidence type="ECO:0000313" key="6">
    <source>
        <dbReference type="EMBL" id="MBB5998201.1"/>
    </source>
</evidence>
<dbReference type="Gene3D" id="1.10.357.10">
    <property type="entry name" value="Tetracycline Repressor, domain 2"/>
    <property type="match status" value="1"/>
</dbReference>
<keyword evidence="7" id="KW-1185">Reference proteome</keyword>